<reference evidence="1" key="1">
    <citation type="journal article" date="2021" name="Proc. Natl. Acad. Sci. U.S.A.">
        <title>A Catalog of Tens of Thousands of Viruses from Human Metagenomes Reveals Hidden Associations with Chronic Diseases.</title>
        <authorList>
            <person name="Tisza M.J."/>
            <person name="Buck C.B."/>
        </authorList>
    </citation>
    <scope>NUCLEOTIDE SEQUENCE</scope>
    <source>
        <strain evidence="1">CtplG2</strain>
    </source>
</reference>
<sequence>MKKTVDLIERLNGNEVAVYLDENGLMHATNRKENAERYAVGKILITDECEAKGGMPCINGIVVEVWGAGKGYVYLSNYKKSKDTRYIVAESTYTVDGSVRIDRKKLPRAVHAAYRKANEFYLELAK</sequence>
<protein>
    <submittedName>
        <fullName evidence="1">Uncharacterized protein</fullName>
    </submittedName>
</protein>
<proteinExistence type="predicted"/>
<evidence type="ECO:0000313" key="1">
    <source>
        <dbReference type="EMBL" id="DAD74191.1"/>
    </source>
</evidence>
<dbReference type="EMBL" id="BK014753">
    <property type="protein sequence ID" value="DAD74191.1"/>
    <property type="molecule type" value="Genomic_DNA"/>
</dbReference>
<accession>A0A8S5LWF7</accession>
<name>A0A8S5LWF7_9CAUD</name>
<organism evidence="1">
    <name type="scientific">Myoviridae sp. ctplG2</name>
    <dbReference type="NCBI Taxonomy" id="2826700"/>
    <lineage>
        <taxon>Viruses</taxon>
        <taxon>Duplodnaviria</taxon>
        <taxon>Heunggongvirae</taxon>
        <taxon>Uroviricota</taxon>
        <taxon>Caudoviricetes</taxon>
    </lineage>
</organism>